<dbReference type="EMBL" id="LIWG01000002">
    <property type="protein sequence ID" value="MBE3607607.1"/>
    <property type="molecule type" value="Genomic_DNA"/>
</dbReference>
<comment type="caution">
    <text evidence="1">The sequence shown here is derived from an EMBL/GenBank/DDBJ whole genome shotgun (WGS) entry which is preliminary data.</text>
</comment>
<gene>
    <name evidence="1" type="ORF">CCAL9337_02535</name>
</gene>
<sequence length="59" mass="6672">MRTLIILSIFISLLISSQKGIIDMHGGKSQNYSGFSQNTDTKFHFVDKTPQGMSVEIFY</sequence>
<evidence type="ECO:0000313" key="1">
    <source>
        <dbReference type="EMBL" id="MBE3607607.1"/>
    </source>
</evidence>
<name>A0AAW3ZS77_9BACT</name>
<dbReference type="AlphaFoldDB" id="A0AAW3ZS77"/>
<protein>
    <submittedName>
        <fullName evidence="1">Uncharacterized protein</fullName>
    </submittedName>
</protein>
<evidence type="ECO:0000313" key="2">
    <source>
        <dbReference type="Proteomes" id="UP000650616"/>
    </source>
</evidence>
<reference evidence="1 2" key="1">
    <citation type="submission" date="2015-08" db="EMBL/GenBank/DDBJ databases">
        <title>Comparative genomics of the Campylobacter concisus group.</title>
        <authorList>
            <person name="Yee E."/>
            <person name="Chapman M.H."/>
            <person name="Huynh S."/>
            <person name="Bono J.L."/>
            <person name="On S.L."/>
            <person name="St Leger J."/>
            <person name="Foster G."/>
            <person name="Parker C.T."/>
            <person name="Miller W.G."/>
        </authorList>
    </citation>
    <scope>NUCLEOTIDE SEQUENCE [LARGE SCALE GENOMIC DNA]</scope>
    <source>
        <strain evidence="1 2">RM9337</strain>
    </source>
</reference>
<accession>A0AAW3ZS77</accession>
<keyword evidence="2" id="KW-1185">Reference proteome</keyword>
<organism evidence="1 2">
    <name type="scientific">Campylobacter californiensis</name>
    <dbReference type="NCBI Taxonomy" id="1032243"/>
    <lineage>
        <taxon>Bacteria</taxon>
        <taxon>Pseudomonadati</taxon>
        <taxon>Campylobacterota</taxon>
        <taxon>Epsilonproteobacteria</taxon>
        <taxon>Campylobacterales</taxon>
        <taxon>Campylobacteraceae</taxon>
        <taxon>Campylobacter</taxon>
    </lineage>
</organism>
<proteinExistence type="predicted"/>
<dbReference type="RefSeq" id="WP_170015569.1">
    <property type="nucleotide sequence ID" value="NZ_CP012545.1"/>
</dbReference>
<dbReference type="Proteomes" id="UP000650616">
    <property type="component" value="Unassembled WGS sequence"/>
</dbReference>